<dbReference type="GO" id="GO:0000160">
    <property type="term" value="P:phosphorelay signal transduction system"/>
    <property type="evidence" value="ECO:0007669"/>
    <property type="project" value="UniProtKB-KW"/>
</dbReference>
<evidence type="ECO:0000256" key="4">
    <source>
        <dbReference type="ARBA" id="ARBA00023125"/>
    </source>
</evidence>
<evidence type="ECO:0000313" key="8">
    <source>
        <dbReference type="EMBL" id="ACO03406.1"/>
    </source>
</evidence>
<evidence type="ECO:0000313" key="9">
    <source>
        <dbReference type="Proteomes" id="UP000001366"/>
    </source>
</evidence>
<evidence type="ECO:0000256" key="6">
    <source>
        <dbReference type="PROSITE-ProRule" id="PRU00169"/>
    </source>
</evidence>
<keyword evidence="2" id="KW-0902">Two-component regulatory system</keyword>
<evidence type="ECO:0000256" key="1">
    <source>
        <dbReference type="ARBA" id="ARBA00022553"/>
    </source>
</evidence>
<dbReference type="OrthoDB" id="9790454at2"/>
<dbReference type="RefSeq" id="WP_012675645.1">
    <property type="nucleotide sequence ID" value="NC_012440.1"/>
</dbReference>
<dbReference type="Gene3D" id="3.40.50.2300">
    <property type="match status" value="1"/>
</dbReference>
<dbReference type="HOGENOM" id="CLU_000445_69_17_0"/>
<evidence type="ECO:0000256" key="5">
    <source>
        <dbReference type="ARBA" id="ARBA00023163"/>
    </source>
</evidence>
<dbReference type="PANTHER" id="PTHR44591">
    <property type="entry name" value="STRESS RESPONSE REGULATOR PROTEIN 1"/>
    <property type="match status" value="1"/>
</dbReference>
<reference evidence="8 9" key="1">
    <citation type="journal article" date="2009" name="J. Bacteriol.">
        <title>Complete and draft genome sequences of six members of the Aquificales.</title>
        <authorList>
            <person name="Reysenbach A.L."/>
            <person name="Hamamura N."/>
            <person name="Podar M."/>
            <person name="Griffiths E."/>
            <person name="Ferreira S."/>
            <person name="Hochstein R."/>
            <person name="Heidelberg J."/>
            <person name="Johnson J."/>
            <person name="Mead D."/>
            <person name="Pohorille A."/>
            <person name="Sarmiento M."/>
            <person name="Schweighofer K."/>
            <person name="Seshadri R."/>
            <person name="Voytek M.A."/>
        </authorList>
    </citation>
    <scope>NUCLEOTIDE SEQUENCE [LARGE SCALE GENOMIC DNA]</scope>
    <source>
        <strain evidence="9">DSM 14350 / EX-H1</strain>
    </source>
</reference>
<keyword evidence="8" id="KW-0131">Cell cycle</keyword>
<evidence type="ECO:0000256" key="3">
    <source>
        <dbReference type="ARBA" id="ARBA00023015"/>
    </source>
</evidence>
<dbReference type="FunFam" id="3.40.50.2300:FF:000001">
    <property type="entry name" value="DNA-binding response regulator PhoB"/>
    <property type="match status" value="1"/>
</dbReference>
<dbReference type="InterPro" id="IPR050595">
    <property type="entry name" value="Bact_response_regulator"/>
</dbReference>
<dbReference type="GO" id="GO:0003677">
    <property type="term" value="F:DNA binding"/>
    <property type="evidence" value="ECO:0007669"/>
    <property type="project" value="UniProtKB-KW"/>
</dbReference>
<feature type="modified residue" description="4-aspartylphosphate" evidence="6">
    <location>
        <position position="52"/>
    </location>
</feature>
<name>C0QRG9_PERMH</name>
<dbReference type="Proteomes" id="UP000001366">
    <property type="component" value="Chromosome"/>
</dbReference>
<keyword evidence="4" id="KW-0238">DNA-binding</keyword>
<keyword evidence="3" id="KW-0805">Transcription regulation</keyword>
<dbReference type="STRING" id="123214.PERMA_1497"/>
<dbReference type="Pfam" id="PF00072">
    <property type="entry name" value="Response_reg"/>
    <property type="match status" value="1"/>
</dbReference>
<dbReference type="KEGG" id="pmx:PERMA_1497"/>
<keyword evidence="9" id="KW-1185">Reference proteome</keyword>
<dbReference type="PaxDb" id="123214-PERMA_1497"/>
<dbReference type="PANTHER" id="PTHR44591:SF3">
    <property type="entry name" value="RESPONSE REGULATORY DOMAIN-CONTAINING PROTEIN"/>
    <property type="match status" value="1"/>
</dbReference>
<dbReference type="PROSITE" id="PS50110">
    <property type="entry name" value="RESPONSE_REGULATORY"/>
    <property type="match status" value="1"/>
</dbReference>
<gene>
    <name evidence="8" type="ordered locus">PERMA_1497</name>
</gene>
<keyword evidence="1 6" id="KW-0597">Phosphoprotein</keyword>
<feature type="domain" description="Response regulatory" evidence="7">
    <location>
        <begin position="3"/>
        <end position="113"/>
    </location>
</feature>
<keyword evidence="8" id="KW-0132">Cell division</keyword>
<dbReference type="GO" id="GO:0051301">
    <property type="term" value="P:cell division"/>
    <property type="evidence" value="ECO:0007669"/>
    <property type="project" value="UniProtKB-KW"/>
</dbReference>
<organism evidence="8 9">
    <name type="scientific">Persephonella marina (strain DSM 14350 / EX-H1)</name>
    <dbReference type="NCBI Taxonomy" id="123214"/>
    <lineage>
        <taxon>Bacteria</taxon>
        <taxon>Pseudomonadati</taxon>
        <taxon>Aquificota</taxon>
        <taxon>Aquificia</taxon>
        <taxon>Aquificales</taxon>
        <taxon>Hydrogenothermaceae</taxon>
        <taxon>Persephonella</taxon>
    </lineage>
</organism>
<dbReference type="InterPro" id="IPR011006">
    <property type="entry name" value="CheY-like_superfamily"/>
</dbReference>
<dbReference type="EMBL" id="CP001230">
    <property type="protein sequence ID" value="ACO03406.1"/>
    <property type="molecule type" value="Genomic_DNA"/>
</dbReference>
<dbReference type="AlphaFoldDB" id="C0QRG9"/>
<sequence length="114" mass="12922">MKKILIIDDNHQNRLLIKMILQKKGYTVIEAESGEKGLALAFEQNPDLIILDMMMPEVDGWEVMERLKENSKTENIPIIIFSALDDLESIEADGFIPKPVDVNRLIQTVSEVIG</sequence>
<evidence type="ECO:0000256" key="2">
    <source>
        <dbReference type="ARBA" id="ARBA00023012"/>
    </source>
</evidence>
<dbReference type="InterPro" id="IPR001789">
    <property type="entry name" value="Sig_transdc_resp-reg_receiver"/>
</dbReference>
<accession>C0QRG9</accession>
<keyword evidence="5" id="KW-0804">Transcription</keyword>
<dbReference type="SMART" id="SM00448">
    <property type="entry name" value="REC"/>
    <property type="match status" value="1"/>
</dbReference>
<dbReference type="SUPFAM" id="SSF52172">
    <property type="entry name" value="CheY-like"/>
    <property type="match status" value="1"/>
</dbReference>
<proteinExistence type="predicted"/>
<protein>
    <submittedName>
        <fullName evidence="8">Cell division response regulator DivK</fullName>
    </submittedName>
</protein>
<evidence type="ECO:0000259" key="7">
    <source>
        <dbReference type="PROSITE" id="PS50110"/>
    </source>
</evidence>
<dbReference type="eggNOG" id="COG0745">
    <property type="taxonomic scope" value="Bacteria"/>
</dbReference>